<dbReference type="GO" id="GO:0008081">
    <property type="term" value="F:phosphoric diester hydrolase activity"/>
    <property type="evidence" value="ECO:0007669"/>
    <property type="project" value="InterPro"/>
</dbReference>
<keyword evidence="3" id="KW-1185">Reference proteome</keyword>
<dbReference type="PROSITE" id="PS51704">
    <property type="entry name" value="GP_PDE"/>
    <property type="match status" value="1"/>
</dbReference>
<dbReference type="PANTHER" id="PTHR46211">
    <property type="entry name" value="GLYCEROPHOSPHORYL DIESTER PHOSPHODIESTERASE"/>
    <property type="match status" value="1"/>
</dbReference>
<dbReference type="Pfam" id="PF03009">
    <property type="entry name" value="GDPD"/>
    <property type="match status" value="1"/>
</dbReference>
<dbReference type="KEGG" id="slim:SCL_2582"/>
<dbReference type="Proteomes" id="UP000243180">
    <property type="component" value="Chromosome"/>
</dbReference>
<protein>
    <submittedName>
        <fullName evidence="2">Glycerophosphoryl diester phosphodiesterase</fullName>
    </submittedName>
</protein>
<gene>
    <name evidence="2" type="ORF">SCL_2582</name>
</gene>
<sequence length="248" mass="28134">MLIPQLVAHRGYPRHYPENTLIGLEAAIAAGARFVEVDVQLSRDRVPVLFHDRDLKRLCGVHGKVHDLHYEELWHLRVAERERFGERFKDVHITRLAELGHLLIRHPEVTAFIELKRSSLERFGVESLLTLVRRSLKPALDQCVLISYSLEALVAARQQGWPRLGVVIDHWYERGQELIDEIRPAFLFCDVDGLPRDGHLGIDGMKLVVFEVADAPLALALAARGVDFIETFAVGEMLQEFSRLAPSG</sequence>
<dbReference type="InParanoid" id="A0A1B4XJ78"/>
<dbReference type="Gene3D" id="3.20.20.190">
    <property type="entry name" value="Phosphatidylinositol (PI) phosphodiesterase"/>
    <property type="match status" value="1"/>
</dbReference>
<dbReference type="FunCoup" id="A0A1B4XJ78">
    <property type="interactions" value="89"/>
</dbReference>
<evidence type="ECO:0000313" key="2">
    <source>
        <dbReference type="EMBL" id="BAV34859.1"/>
    </source>
</evidence>
<dbReference type="EMBL" id="AP014879">
    <property type="protein sequence ID" value="BAV34859.1"/>
    <property type="molecule type" value="Genomic_DNA"/>
</dbReference>
<dbReference type="AlphaFoldDB" id="A0A1B4XJ78"/>
<dbReference type="RefSeq" id="WP_096361558.1">
    <property type="nucleotide sequence ID" value="NZ_AP014879.1"/>
</dbReference>
<feature type="domain" description="GP-PDE" evidence="1">
    <location>
        <begin position="4"/>
        <end position="241"/>
    </location>
</feature>
<dbReference type="InterPro" id="IPR017946">
    <property type="entry name" value="PLC-like_Pdiesterase_TIM-brl"/>
</dbReference>
<evidence type="ECO:0000259" key="1">
    <source>
        <dbReference type="PROSITE" id="PS51704"/>
    </source>
</evidence>
<reference evidence="2 3" key="1">
    <citation type="submission" date="2015-05" db="EMBL/GenBank/DDBJ databases">
        <title>Complete genome sequence of a sulfur-oxidizing gammaproteobacterium strain HA5.</title>
        <authorList>
            <person name="Miura A."/>
            <person name="Kojima H."/>
            <person name="Fukui M."/>
        </authorList>
    </citation>
    <scope>NUCLEOTIDE SEQUENCE [LARGE SCALE GENOMIC DNA]</scope>
    <source>
        <strain evidence="2 3">HA5</strain>
    </source>
</reference>
<dbReference type="InterPro" id="IPR030395">
    <property type="entry name" value="GP_PDE_dom"/>
</dbReference>
<dbReference type="OrthoDB" id="9795622at2"/>
<dbReference type="PANTHER" id="PTHR46211:SF1">
    <property type="entry name" value="GLYCEROPHOSPHODIESTER PHOSPHODIESTERASE, CYTOPLASMIC"/>
    <property type="match status" value="1"/>
</dbReference>
<evidence type="ECO:0000313" key="3">
    <source>
        <dbReference type="Proteomes" id="UP000243180"/>
    </source>
</evidence>
<accession>A0A1B4XJ78</accession>
<dbReference type="GO" id="GO:0006629">
    <property type="term" value="P:lipid metabolic process"/>
    <property type="evidence" value="ECO:0007669"/>
    <property type="project" value="InterPro"/>
</dbReference>
<dbReference type="SUPFAM" id="SSF51695">
    <property type="entry name" value="PLC-like phosphodiesterases"/>
    <property type="match status" value="1"/>
</dbReference>
<name>A0A1B4XJ78_9GAMM</name>
<proteinExistence type="predicted"/>
<organism evidence="2 3">
    <name type="scientific">Sulfuricaulis limicola</name>
    <dbReference type="NCBI Taxonomy" id="1620215"/>
    <lineage>
        <taxon>Bacteria</taxon>
        <taxon>Pseudomonadati</taxon>
        <taxon>Pseudomonadota</taxon>
        <taxon>Gammaproteobacteria</taxon>
        <taxon>Acidiferrobacterales</taxon>
        <taxon>Acidiferrobacteraceae</taxon>
        <taxon>Sulfuricaulis</taxon>
    </lineage>
</organism>